<dbReference type="PaxDb" id="449447-MAE_21780"/>
<dbReference type="AlphaFoldDB" id="B0JFZ5"/>
<proteinExistence type="predicted"/>
<dbReference type="HOGENOM" id="CLU_2917471_0_0_3"/>
<evidence type="ECO:0000313" key="1">
    <source>
        <dbReference type="EMBL" id="BAG02000.1"/>
    </source>
</evidence>
<accession>B0JFZ5</accession>
<organism evidence="1 2">
    <name type="scientific">Microcystis aeruginosa (strain NIES-843 / IAM M-2473)</name>
    <dbReference type="NCBI Taxonomy" id="449447"/>
    <lineage>
        <taxon>Bacteria</taxon>
        <taxon>Bacillati</taxon>
        <taxon>Cyanobacteriota</taxon>
        <taxon>Cyanophyceae</taxon>
        <taxon>Oscillatoriophycideae</taxon>
        <taxon>Chroococcales</taxon>
        <taxon>Microcystaceae</taxon>
        <taxon>Microcystis</taxon>
    </lineage>
</organism>
<name>B0JFZ5_MICAN</name>
<evidence type="ECO:0000313" key="2">
    <source>
        <dbReference type="Proteomes" id="UP000001510"/>
    </source>
</evidence>
<keyword evidence="2" id="KW-1185">Reference proteome</keyword>
<sequence>MSLFSIVVPDFHRANKIRCWPAIPNSECSKIDRGRVSLAPVNAPLMEAAGIFIPRNRFSGT</sequence>
<dbReference type="KEGG" id="mar:MAE_21780"/>
<dbReference type="EMBL" id="AP009552">
    <property type="protein sequence ID" value="BAG02000.1"/>
    <property type="molecule type" value="Genomic_DNA"/>
</dbReference>
<dbReference type="Proteomes" id="UP000001510">
    <property type="component" value="Chromosome"/>
</dbReference>
<gene>
    <name evidence="1" type="ordered locus">MAE_21780</name>
</gene>
<dbReference type="EnsemblBacteria" id="BAG02000">
    <property type="protein sequence ID" value="BAG02000"/>
    <property type="gene ID" value="MAE_21780"/>
</dbReference>
<protein>
    <submittedName>
        <fullName evidence="1">Uncharacterized protein</fullName>
    </submittedName>
</protein>
<reference evidence="1 2" key="1">
    <citation type="journal article" date="2007" name="DNA Res.">
        <title>Complete genomic structure of the bloom-forming toxic cyanobacterium Microcystis aeruginosa NIES-843.</title>
        <authorList>
            <person name="Kaneko T."/>
            <person name="Nakajima N."/>
            <person name="Okamoto S."/>
            <person name="Suzuki I."/>
            <person name="Tanabe Y."/>
            <person name="Tamaoki M."/>
            <person name="Nakamura Y."/>
            <person name="Kasai F."/>
            <person name="Watanabe A."/>
            <person name="Kawashima K."/>
            <person name="Kishida Y."/>
            <person name="Ono A."/>
            <person name="Shimizu Y."/>
            <person name="Takahashi C."/>
            <person name="Minami C."/>
            <person name="Fujishiro T."/>
            <person name="Kohara M."/>
            <person name="Katoh M."/>
            <person name="Nakazaki N."/>
            <person name="Nakayama S."/>
            <person name="Yamada M."/>
            <person name="Tabata S."/>
            <person name="Watanabe M.M."/>
        </authorList>
    </citation>
    <scope>NUCLEOTIDE SEQUENCE [LARGE SCALE GENOMIC DNA]</scope>
    <source>
        <strain evidence="2">NIES-843 / IAM M-247</strain>
    </source>
</reference>